<dbReference type="InterPro" id="IPR001509">
    <property type="entry name" value="Epimerase_deHydtase"/>
</dbReference>
<dbReference type="InterPro" id="IPR051783">
    <property type="entry name" value="NAD(P)-dependent_oxidoreduct"/>
</dbReference>
<dbReference type="OMA" id="ATPSPIW"/>
<accession>A0A2V5GRH0</accession>
<dbReference type="InterPro" id="IPR036291">
    <property type="entry name" value="NAD(P)-bd_dom_sf"/>
</dbReference>
<sequence>MARIFLTGASGYIGGDVLHALRSALPKCDYSILLRDEEKAKKVQAAYPNVRVVIGDLDAAAVIEKEATHADIVIHAASTNHIKSVEAIARGLSAEARTKPGYWIQMSGASVLSMPDIEHNTFGQASSSIYSDVDGAEELHALIKLYSSKRIVDNFVANLPPTATRPKTALMFGPIIYGRGRGIVKQRSIQIPELARANLQRREGVQVGKGESTWSNIHIADLSNIFVKLVEKALENADGELWNEDGLYFPVNTATLSFKEISQRIAQEVYKLGLADSASVKEVDPSEADSITPHAAVILGTNAKQVAQRARHYLNWVPERHTLEEEIPLAVSAEAETLGLARSF</sequence>
<organism evidence="2 3">
    <name type="scientific">Aspergillus violaceofuscus (strain CBS 115571)</name>
    <dbReference type="NCBI Taxonomy" id="1450538"/>
    <lineage>
        <taxon>Eukaryota</taxon>
        <taxon>Fungi</taxon>
        <taxon>Dikarya</taxon>
        <taxon>Ascomycota</taxon>
        <taxon>Pezizomycotina</taxon>
        <taxon>Eurotiomycetes</taxon>
        <taxon>Eurotiomycetidae</taxon>
        <taxon>Eurotiales</taxon>
        <taxon>Aspergillaceae</taxon>
        <taxon>Aspergillus</taxon>
    </lineage>
</organism>
<evidence type="ECO:0000313" key="2">
    <source>
        <dbReference type="EMBL" id="PYI13775.1"/>
    </source>
</evidence>
<protein>
    <submittedName>
        <fullName evidence="2">NAD(P)-binding protein</fullName>
    </submittedName>
</protein>
<dbReference type="SUPFAM" id="SSF51735">
    <property type="entry name" value="NAD(P)-binding Rossmann-fold domains"/>
    <property type="match status" value="1"/>
</dbReference>
<dbReference type="Gene3D" id="3.40.50.720">
    <property type="entry name" value="NAD(P)-binding Rossmann-like Domain"/>
    <property type="match status" value="1"/>
</dbReference>
<dbReference type="Pfam" id="PF01370">
    <property type="entry name" value="Epimerase"/>
    <property type="match status" value="1"/>
</dbReference>
<evidence type="ECO:0000313" key="3">
    <source>
        <dbReference type="Proteomes" id="UP000249829"/>
    </source>
</evidence>
<dbReference type="STRING" id="1450538.A0A2V5GRH0"/>
<dbReference type="Proteomes" id="UP000249829">
    <property type="component" value="Unassembled WGS sequence"/>
</dbReference>
<dbReference type="PANTHER" id="PTHR48079">
    <property type="entry name" value="PROTEIN YEEZ"/>
    <property type="match status" value="1"/>
</dbReference>
<keyword evidence="3" id="KW-1185">Reference proteome</keyword>
<proteinExistence type="predicted"/>
<dbReference type="GO" id="GO:0004029">
    <property type="term" value="F:aldehyde dehydrogenase (NAD+) activity"/>
    <property type="evidence" value="ECO:0007669"/>
    <property type="project" value="TreeGrafter"/>
</dbReference>
<reference evidence="2 3" key="1">
    <citation type="submission" date="2018-02" db="EMBL/GenBank/DDBJ databases">
        <title>The genomes of Aspergillus section Nigri reveals drivers in fungal speciation.</title>
        <authorList>
            <consortium name="DOE Joint Genome Institute"/>
            <person name="Vesth T.C."/>
            <person name="Nybo J."/>
            <person name="Theobald S."/>
            <person name="Brandl J."/>
            <person name="Frisvad J.C."/>
            <person name="Nielsen K.F."/>
            <person name="Lyhne E.K."/>
            <person name="Kogle M.E."/>
            <person name="Kuo A."/>
            <person name="Riley R."/>
            <person name="Clum A."/>
            <person name="Nolan M."/>
            <person name="Lipzen A."/>
            <person name="Salamov A."/>
            <person name="Henrissat B."/>
            <person name="Wiebenga A."/>
            <person name="De vries R.P."/>
            <person name="Grigoriev I.V."/>
            <person name="Mortensen U.H."/>
            <person name="Andersen M.R."/>
            <person name="Baker S.E."/>
        </authorList>
    </citation>
    <scope>NUCLEOTIDE SEQUENCE [LARGE SCALE GENOMIC DNA]</scope>
    <source>
        <strain evidence="2 3">CBS 115571</strain>
    </source>
</reference>
<evidence type="ECO:0000259" key="1">
    <source>
        <dbReference type="Pfam" id="PF01370"/>
    </source>
</evidence>
<name>A0A2V5GRH0_ASPV1</name>
<dbReference type="GO" id="GO:0005737">
    <property type="term" value="C:cytoplasm"/>
    <property type="evidence" value="ECO:0007669"/>
    <property type="project" value="TreeGrafter"/>
</dbReference>
<dbReference type="AlphaFoldDB" id="A0A2V5GRH0"/>
<dbReference type="EMBL" id="KZ825231">
    <property type="protein sequence ID" value="PYI13775.1"/>
    <property type="molecule type" value="Genomic_DNA"/>
</dbReference>
<dbReference type="PANTHER" id="PTHR48079:SF8">
    <property type="entry name" value="NAD(P)-BINDING DOMAIN-CONTAINING PROTEIN"/>
    <property type="match status" value="1"/>
</dbReference>
<gene>
    <name evidence="2" type="ORF">BO99DRAFT_477506</name>
</gene>
<feature type="domain" description="NAD-dependent epimerase/dehydratase" evidence="1">
    <location>
        <begin position="4"/>
        <end position="243"/>
    </location>
</feature>